<dbReference type="AlphaFoldDB" id="U2QSR5"/>
<feature type="coiled-coil region" evidence="4">
    <location>
        <begin position="49"/>
        <end position="92"/>
    </location>
</feature>
<dbReference type="EMBL" id="AWVP01000025">
    <property type="protein sequence ID" value="ERK59556.1"/>
    <property type="molecule type" value="Genomic_DNA"/>
</dbReference>
<proteinExistence type="inferred from homology"/>
<dbReference type="PANTHER" id="PTHR40083">
    <property type="entry name" value="UPF0122 PROTEIN CBO2450/CLC_2298"/>
    <property type="match status" value="1"/>
</dbReference>
<dbReference type="eggNOG" id="COG2739">
    <property type="taxonomic scope" value="Bacteria"/>
</dbReference>
<dbReference type="SUPFAM" id="SSF88659">
    <property type="entry name" value="Sigma3 and sigma4 domains of RNA polymerase sigma factors"/>
    <property type="match status" value="1"/>
</dbReference>
<dbReference type="RefSeq" id="WP_021752859.1">
    <property type="nucleotide sequence ID" value="NZ_KI271825.1"/>
</dbReference>
<dbReference type="HOGENOM" id="CLU_129218_1_1_9"/>
<dbReference type="PANTHER" id="PTHR40083:SF1">
    <property type="entry name" value="UPF0122 PROTEIN YLXM"/>
    <property type="match status" value="1"/>
</dbReference>
<dbReference type="InterPro" id="IPR036388">
    <property type="entry name" value="WH-like_DNA-bd_sf"/>
</dbReference>
<evidence type="ECO:0000313" key="6">
    <source>
        <dbReference type="Proteomes" id="UP000016637"/>
    </source>
</evidence>
<keyword evidence="4" id="KW-0175">Coiled coil</keyword>
<evidence type="ECO:0000256" key="4">
    <source>
        <dbReference type="SAM" id="Coils"/>
    </source>
</evidence>
<comment type="caution">
    <text evidence="5">The sequence shown here is derived from an EMBL/GenBank/DDBJ whole genome shotgun (WGS) entry which is preliminary data.</text>
</comment>
<dbReference type="HAMAP" id="MF_00245">
    <property type="entry name" value="UPF0122"/>
    <property type="match status" value="1"/>
</dbReference>
<keyword evidence="6" id="KW-1185">Reference proteome</keyword>
<evidence type="ECO:0000256" key="3">
    <source>
        <dbReference type="HAMAP-Rule" id="MF_00245"/>
    </source>
</evidence>
<organism evidence="5 6">
    <name type="scientific">Gemella bergeri ATCC 700627</name>
    <dbReference type="NCBI Taxonomy" id="1321820"/>
    <lineage>
        <taxon>Bacteria</taxon>
        <taxon>Bacillati</taxon>
        <taxon>Bacillota</taxon>
        <taxon>Bacilli</taxon>
        <taxon>Bacillales</taxon>
        <taxon>Gemellaceae</taxon>
        <taxon>Gemella</taxon>
    </lineage>
</organism>
<dbReference type="InterPro" id="IPR007394">
    <property type="entry name" value="UPF0122"/>
</dbReference>
<accession>U2QSR5</accession>
<gene>
    <name evidence="5" type="ORF">HMPREF1983_00499</name>
</gene>
<evidence type="ECO:0000256" key="2">
    <source>
        <dbReference type="ARBA" id="ARBA00024764"/>
    </source>
</evidence>
<dbReference type="InterPro" id="IPR054831">
    <property type="entry name" value="UPF0122_fam_protein"/>
</dbReference>
<dbReference type="InterPro" id="IPR013324">
    <property type="entry name" value="RNA_pol_sigma_r3/r4-like"/>
</dbReference>
<comment type="function">
    <text evidence="2 3">Might take part in the signal recognition particle (SRP) pathway. This is inferred from the conservation of its genetic proximity to ftsY/ffh. May be a regulatory protein.</text>
</comment>
<dbReference type="Gene3D" id="1.10.10.10">
    <property type="entry name" value="Winged helix-like DNA-binding domain superfamily/Winged helix DNA-binding domain"/>
    <property type="match status" value="1"/>
</dbReference>
<dbReference type="PATRIC" id="fig|1321820.3.peg.490"/>
<evidence type="ECO:0000256" key="1">
    <source>
        <dbReference type="ARBA" id="ARBA00008720"/>
    </source>
</evidence>
<protein>
    <recommendedName>
        <fullName evidence="3">UPF0122 protein HMPREF1983_00499</fullName>
    </recommendedName>
</protein>
<dbReference type="Proteomes" id="UP000016637">
    <property type="component" value="Unassembled WGS sequence"/>
</dbReference>
<comment type="similarity">
    <text evidence="1 3">Belongs to the UPF0122 family.</text>
</comment>
<name>U2QSR5_9BACL</name>
<evidence type="ECO:0000313" key="5">
    <source>
        <dbReference type="EMBL" id="ERK59556.1"/>
    </source>
</evidence>
<dbReference type="Pfam" id="PF04297">
    <property type="entry name" value="UPF0122"/>
    <property type="match status" value="1"/>
</dbReference>
<sequence length="107" mass="13000">MEIEKIIQITQLYDFYSELLSEKQKQYLNDYFFYDLSLTEISENYSISKQAVSNNIKRTVAELEQFEEKLNLIKLNNERLFLLNEIKKITDNRDILDYIYQLEKLEN</sequence>
<reference evidence="5 6" key="1">
    <citation type="submission" date="2013-08" db="EMBL/GenBank/DDBJ databases">
        <authorList>
            <person name="Weinstock G."/>
            <person name="Sodergren E."/>
            <person name="Wylie T."/>
            <person name="Fulton L."/>
            <person name="Fulton R."/>
            <person name="Fronick C."/>
            <person name="O'Laughlin M."/>
            <person name="Godfrey J."/>
            <person name="Miner T."/>
            <person name="Herter B."/>
            <person name="Appelbaum E."/>
            <person name="Cordes M."/>
            <person name="Lek S."/>
            <person name="Wollam A."/>
            <person name="Pepin K.H."/>
            <person name="Palsikar V.B."/>
            <person name="Mitreva M."/>
            <person name="Wilson R.K."/>
        </authorList>
    </citation>
    <scope>NUCLEOTIDE SEQUENCE [LARGE SCALE GENOMIC DNA]</scope>
    <source>
        <strain evidence="5 6">ATCC 700627</strain>
    </source>
</reference>
<dbReference type="NCBIfam" id="NF045758">
    <property type="entry name" value="YlxM"/>
    <property type="match status" value="1"/>
</dbReference>